<dbReference type="RefSeq" id="WP_197697541.1">
    <property type="nucleotide sequence ID" value="NZ_JBHLYF010000043.1"/>
</dbReference>
<name>A0A1C5IGZ3_9ACTN</name>
<organism evidence="1 2">
    <name type="scientific">Micromonospora siamensis</name>
    <dbReference type="NCBI Taxonomy" id="299152"/>
    <lineage>
        <taxon>Bacteria</taxon>
        <taxon>Bacillati</taxon>
        <taxon>Actinomycetota</taxon>
        <taxon>Actinomycetes</taxon>
        <taxon>Micromonosporales</taxon>
        <taxon>Micromonosporaceae</taxon>
        <taxon>Micromonospora</taxon>
    </lineage>
</organism>
<protein>
    <submittedName>
        <fullName evidence="1">Uncharacterized protein</fullName>
    </submittedName>
</protein>
<evidence type="ECO:0000313" key="2">
    <source>
        <dbReference type="Proteomes" id="UP000198210"/>
    </source>
</evidence>
<dbReference type="EMBL" id="LT607751">
    <property type="protein sequence ID" value="SCG57534.1"/>
    <property type="molecule type" value="Genomic_DNA"/>
</dbReference>
<reference evidence="1 2" key="1">
    <citation type="submission" date="2016-06" db="EMBL/GenBank/DDBJ databases">
        <authorList>
            <person name="Kjaerup R.B."/>
            <person name="Dalgaard T.S."/>
            <person name="Juul-Madsen H.R."/>
        </authorList>
    </citation>
    <scope>NUCLEOTIDE SEQUENCE [LARGE SCALE GENOMIC DNA]</scope>
    <source>
        <strain evidence="1 2">DSM 45097</strain>
    </source>
</reference>
<dbReference type="Proteomes" id="UP000198210">
    <property type="component" value="Chromosome I"/>
</dbReference>
<keyword evidence="2" id="KW-1185">Reference proteome</keyword>
<dbReference type="AlphaFoldDB" id="A0A1C5IGZ3"/>
<proteinExistence type="predicted"/>
<evidence type="ECO:0000313" key="1">
    <source>
        <dbReference type="EMBL" id="SCG57534.1"/>
    </source>
</evidence>
<accession>A0A1C5IGZ3</accession>
<sequence length="109" mass="11815">MSLTDETWVPGSCALPTVDRPLRMAEFDDLFATALRGQARPAPAALIWDFAPKAAARVRELIERESACCRFFVFTVSASAATVRVEVAVPEAHVDVLDALAGRAARSLR</sequence>
<gene>
    <name evidence="1" type="ORF">GA0074704_3395</name>
</gene>